<dbReference type="InterPro" id="IPR000210">
    <property type="entry name" value="BTB/POZ_dom"/>
</dbReference>
<feature type="region of interest" description="Disordered" evidence="1">
    <location>
        <begin position="98"/>
        <end position="118"/>
    </location>
</feature>
<feature type="region of interest" description="Disordered" evidence="1">
    <location>
        <begin position="245"/>
        <end position="283"/>
    </location>
</feature>
<dbReference type="STRING" id="50376.A0A517LI62"/>
<protein>
    <recommendedName>
        <fullName evidence="2">BTB domain-containing protein</fullName>
    </recommendedName>
</protein>
<feature type="compositionally biased region" description="Polar residues" evidence="1">
    <location>
        <begin position="259"/>
        <end position="276"/>
    </location>
</feature>
<sequence length="643" mass="70060">MTLPPVTKSDIPTTKPARIVPAVPLSFPRQPRNKKTRDDHKLHQRPVTPETSVKSAESPRNNAVQRDSSASQSASSILEPMTPDSLASAVAKVSVNGDTGSKEITNGQEQKGAWNNGVHGNGSHALECENLVNVNGSLEKEHPKAQSRRFSALKVPAKLPPPFYPQTHAPAIHNSSAPTEPQSMADQEFGVTDADHRDLLPQTQVDGAVLHATPMGPVMYGGEVMTADSSTDQASRPGATVYPPFPGYADGQLPLPGPSRTSAGQAFNPQANSFQYGGQAHSHTHSQASMHSATHPNHIGHAGPVLMLDTSSIALDNQAAVALKGFFEFQFGSPDFSDVTLKIFDRVQSAEPIVLQAHRIVLARSPKLRELMLLNTDIVRIDMEGKYLETNSFINVLRYLYGAALPTRNSMAGQPIGQCLALAAAGWYCGLSEVTIHGLECAESYMDWDNLEQALDFALDGGLTRAFQFDEAEIVPEPSFGEFAGQFLSYILNWIPLNLPTNFQFITSAPQLVNSPRLPGVLESRPSVANPRLTRIQFGDLPSEQSSLSTTLLSSIMLSLPLGALRHLLLHPVFWDRAGHADMVRAVMKEREARRETALKSRRHLPGATAYMRETMYWREELIAVDEHAQVITLTRAHLKTGG</sequence>
<feature type="compositionally biased region" description="Polar residues" evidence="1">
    <location>
        <begin position="49"/>
        <end position="67"/>
    </location>
</feature>
<dbReference type="EMBL" id="CP042197">
    <property type="protein sequence ID" value="QDS75321.1"/>
    <property type="molecule type" value="Genomic_DNA"/>
</dbReference>
<keyword evidence="4" id="KW-1185">Reference proteome</keyword>
<evidence type="ECO:0000313" key="3">
    <source>
        <dbReference type="EMBL" id="QDS75321.1"/>
    </source>
</evidence>
<dbReference type="OrthoDB" id="5329403at2759"/>
<name>A0A517LI62_9PEZI</name>
<evidence type="ECO:0000259" key="2">
    <source>
        <dbReference type="PROSITE" id="PS50097"/>
    </source>
</evidence>
<dbReference type="InterPro" id="IPR011333">
    <property type="entry name" value="SKP1/BTB/POZ_sf"/>
</dbReference>
<dbReference type="Proteomes" id="UP000316270">
    <property type="component" value="Chromosome 13"/>
</dbReference>
<evidence type="ECO:0000256" key="1">
    <source>
        <dbReference type="SAM" id="MobiDB-lite"/>
    </source>
</evidence>
<dbReference type="CDD" id="cd18186">
    <property type="entry name" value="BTB_POZ_ZBTB_KLHL-like"/>
    <property type="match status" value="1"/>
</dbReference>
<proteinExistence type="predicted"/>
<dbReference type="SUPFAM" id="SSF54695">
    <property type="entry name" value="POZ domain"/>
    <property type="match status" value="1"/>
</dbReference>
<dbReference type="AlphaFoldDB" id="A0A517LI62"/>
<dbReference type="PROSITE" id="PS50097">
    <property type="entry name" value="BTB"/>
    <property type="match status" value="1"/>
</dbReference>
<feature type="domain" description="BTB" evidence="2">
    <location>
        <begin position="337"/>
        <end position="409"/>
    </location>
</feature>
<reference evidence="3 4" key="1">
    <citation type="submission" date="2019-07" db="EMBL/GenBank/DDBJ databases">
        <title>Finished genome of Venturia effusa.</title>
        <authorList>
            <person name="Young C.A."/>
            <person name="Cox M.P."/>
            <person name="Ganley A.R.D."/>
            <person name="David W.J."/>
        </authorList>
    </citation>
    <scope>NUCLEOTIDE SEQUENCE [LARGE SCALE GENOMIC DNA]</scope>
    <source>
        <strain evidence="4">albino</strain>
    </source>
</reference>
<gene>
    <name evidence="3" type="ORF">FKW77_001740</name>
</gene>
<evidence type="ECO:0000313" key="4">
    <source>
        <dbReference type="Proteomes" id="UP000316270"/>
    </source>
</evidence>
<feature type="region of interest" description="Disordered" evidence="1">
    <location>
        <begin position="1"/>
        <end position="83"/>
    </location>
</feature>
<accession>A0A517LI62</accession>
<organism evidence="3 4">
    <name type="scientific">Venturia effusa</name>
    <dbReference type="NCBI Taxonomy" id="50376"/>
    <lineage>
        <taxon>Eukaryota</taxon>
        <taxon>Fungi</taxon>
        <taxon>Dikarya</taxon>
        <taxon>Ascomycota</taxon>
        <taxon>Pezizomycotina</taxon>
        <taxon>Dothideomycetes</taxon>
        <taxon>Pleosporomycetidae</taxon>
        <taxon>Venturiales</taxon>
        <taxon>Venturiaceae</taxon>
        <taxon>Venturia</taxon>
    </lineage>
</organism>
<dbReference type="Gene3D" id="3.30.710.10">
    <property type="entry name" value="Potassium Channel Kv1.1, Chain A"/>
    <property type="match status" value="1"/>
</dbReference>
<feature type="compositionally biased region" description="Polar residues" evidence="1">
    <location>
        <begin position="98"/>
        <end position="109"/>
    </location>
</feature>